<protein>
    <submittedName>
        <fullName evidence="2">Uncharacterized protein</fullName>
    </submittedName>
</protein>
<evidence type="ECO:0000313" key="3">
    <source>
        <dbReference type="Proteomes" id="UP001054945"/>
    </source>
</evidence>
<proteinExistence type="predicted"/>
<evidence type="ECO:0000256" key="1">
    <source>
        <dbReference type="SAM" id="MobiDB-lite"/>
    </source>
</evidence>
<evidence type="ECO:0000313" key="2">
    <source>
        <dbReference type="EMBL" id="GIY28636.1"/>
    </source>
</evidence>
<dbReference type="EMBL" id="BPLR01008968">
    <property type="protein sequence ID" value="GIY28636.1"/>
    <property type="molecule type" value="Genomic_DNA"/>
</dbReference>
<organism evidence="2 3">
    <name type="scientific">Caerostris extrusa</name>
    <name type="common">Bark spider</name>
    <name type="synonym">Caerostris bankana</name>
    <dbReference type="NCBI Taxonomy" id="172846"/>
    <lineage>
        <taxon>Eukaryota</taxon>
        <taxon>Metazoa</taxon>
        <taxon>Ecdysozoa</taxon>
        <taxon>Arthropoda</taxon>
        <taxon>Chelicerata</taxon>
        <taxon>Arachnida</taxon>
        <taxon>Araneae</taxon>
        <taxon>Araneomorphae</taxon>
        <taxon>Entelegynae</taxon>
        <taxon>Araneoidea</taxon>
        <taxon>Araneidae</taxon>
        <taxon>Caerostris</taxon>
    </lineage>
</organism>
<accession>A0AAV4S617</accession>
<reference evidence="2 3" key="1">
    <citation type="submission" date="2021-06" db="EMBL/GenBank/DDBJ databases">
        <title>Caerostris extrusa draft genome.</title>
        <authorList>
            <person name="Kono N."/>
            <person name="Arakawa K."/>
        </authorList>
    </citation>
    <scope>NUCLEOTIDE SEQUENCE [LARGE SCALE GENOMIC DNA]</scope>
</reference>
<feature type="region of interest" description="Disordered" evidence="1">
    <location>
        <begin position="55"/>
        <end position="88"/>
    </location>
</feature>
<dbReference type="Proteomes" id="UP001054945">
    <property type="component" value="Unassembled WGS sequence"/>
</dbReference>
<comment type="caution">
    <text evidence="2">The sequence shown here is derived from an EMBL/GenBank/DDBJ whole genome shotgun (WGS) entry which is preliminary data.</text>
</comment>
<feature type="compositionally biased region" description="Basic and acidic residues" evidence="1">
    <location>
        <begin position="79"/>
        <end position="88"/>
    </location>
</feature>
<keyword evidence="3" id="KW-1185">Reference proteome</keyword>
<gene>
    <name evidence="2" type="ORF">CEXT_310891</name>
</gene>
<dbReference type="AlphaFoldDB" id="A0AAV4S617"/>
<name>A0AAV4S617_CAEEX</name>
<sequence length="88" mass="9999">MCPFVGLRNKIKSDQVKYQLSYQQNALTDLDRPVNAFCQHQSPFCQRVRHLVTPNKGKGTSRKATLPTILPGKFLSSRTPDRTPKGRE</sequence>